<evidence type="ECO:0000313" key="2">
    <source>
        <dbReference type="Proteomes" id="UP001597010"/>
    </source>
</evidence>
<dbReference type="Proteomes" id="UP001597010">
    <property type="component" value="Unassembled WGS sequence"/>
</dbReference>
<evidence type="ECO:0000313" key="1">
    <source>
        <dbReference type="EMBL" id="MFD0793287.1"/>
    </source>
</evidence>
<name>A0ABW3AQY1_9SPHI</name>
<protein>
    <recommendedName>
        <fullName evidence="3">DNA-directed RNA polymerase specialized sigma subunit, sigma24 family</fullName>
    </recommendedName>
</protein>
<organism evidence="1 2">
    <name type="scientific">Mucilaginibacter litoreus</name>
    <dbReference type="NCBI Taxonomy" id="1048221"/>
    <lineage>
        <taxon>Bacteria</taxon>
        <taxon>Pseudomonadati</taxon>
        <taxon>Bacteroidota</taxon>
        <taxon>Sphingobacteriia</taxon>
        <taxon>Sphingobacteriales</taxon>
        <taxon>Sphingobacteriaceae</taxon>
        <taxon>Mucilaginibacter</taxon>
    </lineage>
</organism>
<dbReference type="SUPFAM" id="SSF88659">
    <property type="entry name" value="Sigma3 and sigma4 domains of RNA polymerase sigma factors"/>
    <property type="match status" value="1"/>
</dbReference>
<keyword evidence="2" id="KW-1185">Reference proteome</keyword>
<reference evidence="2" key="1">
    <citation type="journal article" date="2019" name="Int. J. Syst. Evol. Microbiol.">
        <title>The Global Catalogue of Microorganisms (GCM) 10K type strain sequencing project: providing services to taxonomists for standard genome sequencing and annotation.</title>
        <authorList>
            <consortium name="The Broad Institute Genomics Platform"/>
            <consortium name="The Broad Institute Genome Sequencing Center for Infectious Disease"/>
            <person name="Wu L."/>
            <person name="Ma J."/>
        </authorList>
    </citation>
    <scope>NUCLEOTIDE SEQUENCE [LARGE SCALE GENOMIC DNA]</scope>
    <source>
        <strain evidence="2">CCUG 61484</strain>
    </source>
</reference>
<dbReference type="InterPro" id="IPR013324">
    <property type="entry name" value="RNA_pol_sigma_r3/r4-like"/>
</dbReference>
<evidence type="ECO:0008006" key="3">
    <source>
        <dbReference type="Google" id="ProtNLM"/>
    </source>
</evidence>
<proteinExistence type="predicted"/>
<comment type="caution">
    <text evidence="1">The sequence shown here is derived from an EMBL/GenBank/DDBJ whole genome shotgun (WGS) entry which is preliminary data.</text>
</comment>
<gene>
    <name evidence="1" type="ORF">ACFQZX_06630</name>
</gene>
<dbReference type="RefSeq" id="WP_377112874.1">
    <property type="nucleotide sequence ID" value="NZ_JBHTHZ010000003.1"/>
</dbReference>
<dbReference type="EMBL" id="JBHTHZ010000003">
    <property type="protein sequence ID" value="MFD0793287.1"/>
    <property type="molecule type" value="Genomic_DNA"/>
</dbReference>
<accession>A0ABW3AQY1</accession>
<sequence>MKQELTYTTDPASAIKSAKHQLFAGYGAMLLGYITEVVKDRLTAERYLVDIFSGLKPEDLNIILAEGNNTYCSLLQHVRKKLASFINTVNDCSLNPQDPLIAGNRFIDLMNKEEQFVFCSVHYYGKTIAGIAAELNKPEADVKQILKQSFTIIRNNRK</sequence>